<evidence type="ECO:0008006" key="3">
    <source>
        <dbReference type="Google" id="ProtNLM"/>
    </source>
</evidence>
<sequence>MEGKRILDLIGVYGSSIIGDYHEKSDLDLFNRCFLLVSDS</sequence>
<dbReference type="Proteomes" id="UP001595882">
    <property type="component" value="Unassembled WGS sequence"/>
</dbReference>
<keyword evidence="2" id="KW-1185">Reference proteome</keyword>
<name>A0ABV8WY04_9BACI</name>
<dbReference type="RefSeq" id="WP_390252319.1">
    <property type="nucleotide sequence ID" value="NZ_JBHSDT010000008.1"/>
</dbReference>
<gene>
    <name evidence="1" type="ORF">ACFOY7_11950</name>
</gene>
<reference evidence="2" key="1">
    <citation type="journal article" date="2019" name="Int. J. Syst. Evol. Microbiol.">
        <title>The Global Catalogue of Microorganisms (GCM) 10K type strain sequencing project: providing services to taxonomists for standard genome sequencing and annotation.</title>
        <authorList>
            <consortium name="The Broad Institute Genomics Platform"/>
            <consortium name="The Broad Institute Genome Sequencing Center for Infectious Disease"/>
            <person name="Wu L."/>
            <person name="Ma J."/>
        </authorList>
    </citation>
    <scope>NUCLEOTIDE SEQUENCE [LARGE SCALE GENOMIC DNA]</scope>
    <source>
        <strain evidence="2">CCUG 37865</strain>
    </source>
</reference>
<organism evidence="1 2">
    <name type="scientific">Gracilibacillus xinjiangensis</name>
    <dbReference type="NCBI Taxonomy" id="1193282"/>
    <lineage>
        <taxon>Bacteria</taxon>
        <taxon>Bacillati</taxon>
        <taxon>Bacillota</taxon>
        <taxon>Bacilli</taxon>
        <taxon>Bacillales</taxon>
        <taxon>Bacillaceae</taxon>
        <taxon>Gracilibacillus</taxon>
    </lineage>
</organism>
<accession>A0ABV8WY04</accession>
<protein>
    <recommendedName>
        <fullName evidence="3">Polymerase nucleotidyl transferase domain-containing protein</fullName>
    </recommendedName>
</protein>
<proteinExistence type="predicted"/>
<dbReference type="EMBL" id="JBHSDT010000008">
    <property type="protein sequence ID" value="MFC4403784.1"/>
    <property type="molecule type" value="Genomic_DNA"/>
</dbReference>
<evidence type="ECO:0000313" key="1">
    <source>
        <dbReference type="EMBL" id="MFC4403784.1"/>
    </source>
</evidence>
<evidence type="ECO:0000313" key="2">
    <source>
        <dbReference type="Proteomes" id="UP001595882"/>
    </source>
</evidence>
<comment type="caution">
    <text evidence="1">The sequence shown here is derived from an EMBL/GenBank/DDBJ whole genome shotgun (WGS) entry which is preliminary data.</text>
</comment>